<organism evidence="3 4">
    <name type="scientific">Brachionus calyciflorus</name>
    <dbReference type="NCBI Taxonomy" id="104777"/>
    <lineage>
        <taxon>Eukaryota</taxon>
        <taxon>Metazoa</taxon>
        <taxon>Spiralia</taxon>
        <taxon>Gnathifera</taxon>
        <taxon>Rotifera</taxon>
        <taxon>Eurotatoria</taxon>
        <taxon>Monogononta</taxon>
        <taxon>Pseudotrocha</taxon>
        <taxon>Ploima</taxon>
        <taxon>Brachionidae</taxon>
        <taxon>Brachionus</taxon>
    </lineage>
</organism>
<evidence type="ECO:0000313" key="3">
    <source>
        <dbReference type="EMBL" id="CAF0979958.1"/>
    </source>
</evidence>
<dbReference type="Proteomes" id="UP000663879">
    <property type="component" value="Unassembled WGS sequence"/>
</dbReference>
<feature type="non-terminal residue" evidence="3">
    <location>
        <position position="880"/>
    </location>
</feature>
<dbReference type="EMBL" id="CAJNOC010003375">
    <property type="protein sequence ID" value="CAF0979958.1"/>
    <property type="molecule type" value="Genomic_DNA"/>
</dbReference>
<dbReference type="AlphaFoldDB" id="A0A814FH46"/>
<proteinExistence type="predicted"/>
<dbReference type="InterPro" id="IPR035437">
    <property type="entry name" value="SNase_OB-fold_sf"/>
</dbReference>
<feature type="region of interest" description="Disordered" evidence="1">
    <location>
        <begin position="850"/>
        <end position="880"/>
    </location>
</feature>
<comment type="caution">
    <text evidence="3">The sequence shown here is derived from an EMBL/GenBank/DDBJ whole genome shotgun (WGS) entry which is preliminary data.</text>
</comment>
<evidence type="ECO:0000256" key="1">
    <source>
        <dbReference type="SAM" id="MobiDB-lite"/>
    </source>
</evidence>
<dbReference type="SUPFAM" id="SSF63748">
    <property type="entry name" value="Tudor/PWWP/MBT"/>
    <property type="match status" value="2"/>
</dbReference>
<name>A0A814FH46_9BILA</name>
<feature type="domain" description="Tudor" evidence="2">
    <location>
        <begin position="332"/>
        <end position="401"/>
    </location>
</feature>
<dbReference type="Pfam" id="PF00567">
    <property type="entry name" value="TUDOR"/>
    <property type="match status" value="2"/>
</dbReference>
<reference evidence="3" key="1">
    <citation type="submission" date="2021-02" db="EMBL/GenBank/DDBJ databases">
        <authorList>
            <person name="Nowell W R."/>
        </authorList>
    </citation>
    <scope>NUCLEOTIDE SEQUENCE</scope>
    <source>
        <strain evidence="3">Ploen Becks lab</strain>
    </source>
</reference>
<protein>
    <recommendedName>
        <fullName evidence="2">Tudor domain-containing protein</fullName>
    </recommendedName>
</protein>
<feature type="compositionally biased region" description="Basic and acidic residues" evidence="1">
    <location>
        <begin position="861"/>
        <end position="880"/>
    </location>
</feature>
<dbReference type="SMART" id="SM00333">
    <property type="entry name" value="TUDOR"/>
    <property type="match status" value="2"/>
</dbReference>
<dbReference type="OrthoDB" id="9995375at2759"/>
<dbReference type="InterPro" id="IPR002999">
    <property type="entry name" value="Tudor"/>
</dbReference>
<dbReference type="PANTHER" id="PTHR16442">
    <property type="entry name" value="RING FINGER PROTEIN 17"/>
    <property type="match status" value="1"/>
</dbReference>
<keyword evidence="4" id="KW-1185">Reference proteome</keyword>
<feature type="domain" description="Tudor" evidence="2">
    <location>
        <begin position="639"/>
        <end position="698"/>
    </location>
</feature>
<dbReference type="PROSITE" id="PS50304">
    <property type="entry name" value="TUDOR"/>
    <property type="match status" value="2"/>
</dbReference>
<dbReference type="Gene3D" id="2.40.50.90">
    <property type="match status" value="2"/>
</dbReference>
<sequence length="880" mass="103632">MHNNCKVIYNEVSELEARKFFIQDVYSTIISEIYDIHPDILKRSSYRVSRYLKCFHERAVRYCESLQKDLDLFSTMINEIDFQNLDSLKSNEESKDLFTQVSHLYNIQEQLILESSFSKNQSILVDTIIEETDYNNKKSEKDEESTLKNSNVYDFQQFPTPNSLLNDFRTRYGSTCSSNKIYTSTEINGKNNKIENISPIEAIVENHKEIDLKIQEKKDVEIHLENKKNRENEENINMDVGSEISYIKPLNLESKTLKRFKKNPSSTNLSASVSTGSNSKKIGYRSFTINLDYDCYVTHLVSPLLIFMRNNAMRNDYYTLHEEINIFYNDEINNINNVCEFFDESLLYAVKYTYDDKWYRARVLSINENENTANVFYVDYGNCEELSLDRIRNLDDFFYKYPILATPVSLAEALPKDGSKEWTDQAIKLLSDLILYRNVTIKTFQSKYWPILFCQINAQIDGVIENAREYLVSMGQAVARPNSQIILLFKEEIQKYDNYYSLSSFNPNLASVSVYSSSKSSNSISNSNVTCKKFKNSNSNSKNDKNINHNDVQVEELELTPYEKCSFNLDELPLKILTLDKENCFKFEICKAYSPEEFYVNFAVENFAEYQKFENELNDFYNKYKEKLNRYSLKKKFEFVYLNSVCMVQSPKNQYWYRALIIELNPKSLVKVIYIDYGVYDSLDYSNIYPLLKKFTNMPPFTIKCQLDLFTSYKKSWTEKEIGHFLHLIKDHKLFKAKVYQKEPEIKINFQNSLKICFVSLYDKKSKEKLFELNDIMIAYSRMSENLQQLNDNEIDHLDSASCNEQTTITRMEGNLNLELPKEDFALKHQRICKYIMDCSYLVDDDQPIDEEPQIDLNEEVENKIDNKKEDKNNFKKEEK</sequence>
<evidence type="ECO:0000259" key="2">
    <source>
        <dbReference type="PROSITE" id="PS50304"/>
    </source>
</evidence>
<accession>A0A814FH46</accession>
<dbReference type="PANTHER" id="PTHR16442:SF1">
    <property type="entry name" value="RING FINGER PROTEIN 17"/>
    <property type="match status" value="1"/>
</dbReference>
<dbReference type="Gene3D" id="2.30.30.140">
    <property type="match status" value="2"/>
</dbReference>
<evidence type="ECO:0000313" key="4">
    <source>
        <dbReference type="Proteomes" id="UP000663879"/>
    </source>
</evidence>
<feature type="compositionally biased region" description="Acidic residues" evidence="1">
    <location>
        <begin position="850"/>
        <end position="860"/>
    </location>
</feature>
<dbReference type="FunFam" id="2.30.30.140:FF:000018">
    <property type="entry name" value="Serine/threonine-protein kinase 31"/>
    <property type="match status" value="1"/>
</dbReference>
<gene>
    <name evidence="3" type="ORF">OXX778_LOCUS15363</name>
</gene>